<dbReference type="Pfam" id="PF01326">
    <property type="entry name" value="PPDK_N"/>
    <property type="match status" value="2"/>
</dbReference>
<keyword evidence="2" id="KW-0418">Kinase</keyword>
<keyword evidence="3" id="KW-1185">Reference proteome</keyword>
<keyword evidence="2" id="KW-0808">Transferase</keyword>
<dbReference type="InterPro" id="IPR002192">
    <property type="entry name" value="PPDK_AMP/ATP-bd"/>
</dbReference>
<dbReference type="Proteomes" id="UP000537131">
    <property type="component" value="Unassembled WGS sequence"/>
</dbReference>
<comment type="caution">
    <text evidence="2">The sequence shown here is derived from an EMBL/GenBank/DDBJ whole genome shotgun (WGS) entry which is preliminary data.</text>
</comment>
<dbReference type="InterPro" id="IPR013815">
    <property type="entry name" value="ATP_grasp_subdomain_1"/>
</dbReference>
<evidence type="ECO:0000313" key="3">
    <source>
        <dbReference type="Proteomes" id="UP000537131"/>
    </source>
</evidence>
<reference evidence="2 3" key="2">
    <citation type="submission" date="2020-06" db="EMBL/GenBank/DDBJ databases">
        <title>Complete Genome Sequence of Clostridium muelleri sp. nov. P21T, an Acid-Alcohol Producing Acetogen Isolated from Old Hay.</title>
        <authorList>
            <person name="Duncan K.E."/>
            <person name="Tanner R.S."/>
        </authorList>
    </citation>
    <scope>NUCLEOTIDE SEQUENCE [LARGE SCALE GENOMIC DNA]</scope>
    <source>
        <strain evidence="2 3">P21</strain>
    </source>
</reference>
<dbReference type="SUPFAM" id="SSF56059">
    <property type="entry name" value="Glutathione synthetase ATP-binding domain-like"/>
    <property type="match status" value="1"/>
</dbReference>
<dbReference type="Gene3D" id="1.10.189.10">
    <property type="entry name" value="Pyruvate Phosphate Dikinase, domain 2"/>
    <property type="match status" value="1"/>
</dbReference>
<dbReference type="PANTHER" id="PTHR22931">
    <property type="entry name" value="PHOSPHOENOLPYRUVATE DIKINASE-RELATED"/>
    <property type="match status" value="1"/>
</dbReference>
<organism evidence="2 3">
    <name type="scientific">Clostridium muellerianum</name>
    <dbReference type="NCBI Taxonomy" id="2716538"/>
    <lineage>
        <taxon>Bacteria</taxon>
        <taxon>Bacillati</taxon>
        <taxon>Bacillota</taxon>
        <taxon>Clostridia</taxon>
        <taxon>Eubacteriales</taxon>
        <taxon>Clostridiaceae</taxon>
        <taxon>Clostridium</taxon>
    </lineage>
</organism>
<name>A0A7Y0EHG6_9CLOT</name>
<dbReference type="GO" id="GO:0016301">
    <property type="term" value="F:kinase activity"/>
    <property type="evidence" value="ECO:0007669"/>
    <property type="project" value="UniProtKB-KW"/>
</dbReference>
<sequence>MESKKYVYLFNEGNANMKNLLGGKGANLAEMINLGIPVPQGFTLSTEACTKYYENGGNLSEEITAQIYEALIKVEKLTGKKFGSVDNPLIVSVRSGARISMPGVMDTILNLGLNDETVEALSKLSNNERFAYDSYRRFIQMFSNIVMGIEKIKFQHILDEAKRLKGIKLDNDLNSEDLKDILKKFKALYKEEMRKEFPQNLKEQLLEAIKAVFSSWNNTRAVAYRRTNNIPLEWGTAVNVQSMVFGNMGETSGTGVAFTRNPCTGENLVFGEYLINAQGEDVVAGVRTPHKISILEQELPECYKQFIDTAEILEKHYMDMQDMEFTIEQGKLYFLQTRNGKRTPQAALKIAVDLIEEGIITREEAALKVDSKKLDLLLHAKFDQVKLKNTKSIVKVLPSSLTVVSNKVSFNSGIAKRSMTAHVSSIAR</sequence>
<dbReference type="InterPro" id="IPR010121">
    <property type="entry name" value="Pyruvate_phosphate_dikinase"/>
</dbReference>
<gene>
    <name evidence="2" type="ORF">HBE96_07465</name>
</gene>
<evidence type="ECO:0000259" key="1">
    <source>
        <dbReference type="Pfam" id="PF01326"/>
    </source>
</evidence>
<evidence type="ECO:0000313" key="2">
    <source>
        <dbReference type="EMBL" id="NMM62530.1"/>
    </source>
</evidence>
<dbReference type="EMBL" id="JABBNI010000013">
    <property type="protein sequence ID" value="NMM62530.1"/>
    <property type="molecule type" value="Genomic_DNA"/>
</dbReference>
<accession>A0A7Y0EHG6</accession>
<protein>
    <submittedName>
        <fullName evidence="2">Pyruvate, phosphate dikinase</fullName>
        <ecNumber evidence="2">2.7.9.1</ecNumber>
    </submittedName>
</protein>
<dbReference type="AlphaFoldDB" id="A0A7Y0EHG6"/>
<dbReference type="Gene3D" id="1.20.80.30">
    <property type="match status" value="1"/>
</dbReference>
<feature type="domain" description="Pyruvate phosphate dikinase AMP/ATP-binding" evidence="1">
    <location>
        <begin position="304"/>
        <end position="353"/>
    </location>
</feature>
<dbReference type="EC" id="2.7.9.1" evidence="2"/>
<dbReference type="PANTHER" id="PTHR22931:SF9">
    <property type="entry name" value="PYRUVATE, PHOSPHATE DIKINASE 1, CHLOROPLASTIC"/>
    <property type="match status" value="1"/>
</dbReference>
<dbReference type="GO" id="GO:0050242">
    <property type="term" value="F:pyruvate, phosphate dikinase activity"/>
    <property type="evidence" value="ECO:0007669"/>
    <property type="project" value="UniProtKB-EC"/>
</dbReference>
<dbReference type="Gene3D" id="3.30.470.20">
    <property type="entry name" value="ATP-grasp fold, B domain"/>
    <property type="match status" value="1"/>
</dbReference>
<dbReference type="Gene3D" id="3.30.1490.20">
    <property type="entry name" value="ATP-grasp fold, A domain"/>
    <property type="match status" value="1"/>
</dbReference>
<keyword evidence="2" id="KW-0670">Pyruvate</keyword>
<dbReference type="GO" id="GO:0005524">
    <property type="term" value="F:ATP binding"/>
    <property type="evidence" value="ECO:0007669"/>
    <property type="project" value="InterPro"/>
</dbReference>
<proteinExistence type="predicted"/>
<reference evidence="2 3" key="1">
    <citation type="submission" date="2020-04" db="EMBL/GenBank/DDBJ databases">
        <authorList>
            <person name="Doyle D.A."/>
        </authorList>
    </citation>
    <scope>NUCLEOTIDE SEQUENCE [LARGE SCALE GENOMIC DNA]</scope>
    <source>
        <strain evidence="2 3">P21</strain>
    </source>
</reference>
<feature type="domain" description="Pyruvate phosphate dikinase AMP/ATP-binding" evidence="1">
    <location>
        <begin position="60"/>
        <end position="299"/>
    </location>
</feature>